<dbReference type="PANTHER" id="PTHR30024:SF48">
    <property type="entry name" value="ABC TRANSPORTER SUBSTRATE-BINDING PROTEIN"/>
    <property type="match status" value="1"/>
</dbReference>
<feature type="domain" description="SsuA/THI5-like" evidence="1">
    <location>
        <begin position="46"/>
        <end position="195"/>
    </location>
</feature>
<reference evidence="2 3" key="1">
    <citation type="submission" date="2020-08" db="EMBL/GenBank/DDBJ databases">
        <title>Genomic Encyclopedia of Type Strains, Phase IV (KMG-IV): sequencing the most valuable type-strain genomes for metagenomic binning, comparative biology and taxonomic classification.</title>
        <authorList>
            <person name="Goeker M."/>
        </authorList>
    </citation>
    <scope>NUCLEOTIDE SEQUENCE [LARGE SCALE GENOMIC DNA]</scope>
    <source>
        <strain evidence="2 3">DSM 22198</strain>
    </source>
</reference>
<dbReference type="EMBL" id="JACIIZ010000030">
    <property type="protein sequence ID" value="MBB6255305.1"/>
    <property type="molecule type" value="Genomic_DNA"/>
</dbReference>
<accession>A0A7X0B3Z0</accession>
<evidence type="ECO:0000313" key="2">
    <source>
        <dbReference type="EMBL" id="MBB6255305.1"/>
    </source>
</evidence>
<evidence type="ECO:0000259" key="1">
    <source>
        <dbReference type="Pfam" id="PF09084"/>
    </source>
</evidence>
<gene>
    <name evidence="2" type="ORF">FHS74_005904</name>
</gene>
<dbReference type="SUPFAM" id="SSF53850">
    <property type="entry name" value="Periplasmic binding protein-like II"/>
    <property type="match status" value="1"/>
</dbReference>
<comment type="caution">
    <text evidence="2">The sequence shown here is derived from an EMBL/GenBank/DDBJ whole genome shotgun (WGS) entry which is preliminary data.</text>
</comment>
<dbReference type="PANTHER" id="PTHR30024">
    <property type="entry name" value="ALIPHATIC SULFONATES-BINDING PROTEIN-RELATED"/>
    <property type="match status" value="1"/>
</dbReference>
<evidence type="ECO:0000313" key="3">
    <source>
        <dbReference type="Proteomes" id="UP000539175"/>
    </source>
</evidence>
<dbReference type="Pfam" id="PF09084">
    <property type="entry name" value="NMT1"/>
    <property type="match status" value="1"/>
</dbReference>
<sequence length="323" mass="35717">MALRLNRRDLLAGAGALLAAPRPSWAAIPRDLTLSVWRYKLTASYFFEDAGVADVPYRVSYAELPGGTMVLEALSANALDYSFMSEIPPIFSVPSGVPLSLIAVLRGDVNNSGLLAQGDSAIRRVEDLRGKRVSYVRATNNHYYLIKILATAGLTFADIVPVPLSVQDGAAAFLAGHIDAIVSGGYVTWQLLRHNNARWVISDMEGLYSGNFVIAANRNSLKDPAKAEAIGDYLRREQTVWDWSGKNLARSAKRWADVTGAPEAYYLREFQQRHRQPRLTAVSEDVIRDQQDIADTFHAVKAIDRPIDVRPLWDTRYSALLGT</sequence>
<dbReference type="InterPro" id="IPR015168">
    <property type="entry name" value="SsuA/THI5"/>
</dbReference>
<dbReference type="RefSeq" id="WP_184807817.1">
    <property type="nucleotide sequence ID" value="NZ_JACIIZ010000030.1"/>
</dbReference>
<proteinExistence type="predicted"/>
<dbReference type="Proteomes" id="UP000539175">
    <property type="component" value="Unassembled WGS sequence"/>
</dbReference>
<protein>
    <submittedName>
        <fullName evidence="2">Sulfonate transport system substrate-binding protein</fullName>
    </submittedName>
</protein>
<keyword evidence="3" id="KW-1185">Reference proteome</keyword>
<dbReference type="Gene3D" id="3.40.190.10">
    <property type="entry name" value="Periplasmic binding protein-like II"/>
    <property type="match status" value="2"/>
</dbReference>
<dbReference type="AlphaFoldDB" id="A0A7X0B3Z0"/>
<name>A0A7X0B3Z0_9PROT</name>
<organism evidence="2 3">
    <name type="scientific">Nitrospirillum iridis</name>
    <dbReference type="NCBI Taxonomy" id="765888"/>
    <lineage>
        <taxon>Bacteria</taxon>
        <taxon>Pseudomonadati</taxon>
        <taxon>Pseudomonadota</taxon>
        <taxon>Alphaproteobacteria</taxon>
        <taxon>Rhodospirillales</taxon>
        <taxon>Azospirillaceae</taxon>
        <taxon>Nitrospirillum</taxon>
    </lineage>
</organism>